<dbReference type="Gene3D" id="1.10.760.10">
    <property type="entry name" value="Cytochrome c-like domain"/>
    <property type="match status" value="1"/>
</dbReference>
<dbReference type="AlphaFoldDB" id="A0A1W1E698"/>
<evidence type="ECO:0000313" key="5">
    <source>
        <dbReference type="EMBL" id="SFV89484.1"/>
    </source>
</evidence>
<protein>
    <submittedName>
        <fullName evidence="5">Cytochrome c, class IC:Cytochrome c, class I</fullName>
    </submittedName>
</protein>
<evidence type="ECO:0000256" key="2">
    <source>
        <dbReference type="ARBA" id="ARBA00022723"/>
    </source>
</evidence>
<dbReference type="GO" id="GO:0009055">
    <property type="term" value="F:electron transfer activity"/>
    <property type="evidence" value="ECO:0007669"/>
    <property type="project" value="InterPro"/>
</dbReference>
<dbReference type="InterPro" id="IPR036909">
    <property type="entry name" value="Cyt_c-like_dom_sf"/>
</dbReference>
<dbReference type="EMBL" id="FPIA01000160">
    <property type="protein sequence ID" value="SFV89484.1"/>
    <property type="molecule type" value="Genomic_DNA"/>
</dbReference>
<dbReference type="GO" id="GO:0020037">
    <property type="term" value="F:heme binding"/>
    <property type="evidence" value="ECO:0007669"/>
    <property type="project" value="InterPro"/>
</dbReference>
<name>A0A1W1E698_9ZZZZ</name>
<keyword evidence="3" id="KW-0408">Iron</keyword>
<dbReference type="Pfam" id="PF13442">
    <property type="entry name" value="Cytochrome_CBB3"/>
    <property type="match status" value="1"/>
</dbReference>
<dbReference type="PROSITE" id="PS51007">
    <property type="entry name" value="CYTC"/>
    <property type="match status" value="1"/>
</dbReference>
<dbReference type="SUPFAM" id="SSF46626">
    <property type="entry name" value="Cytochrome c"/>
    <property type="match status" value="1"/>
</dbReference>
<evidence type="ECO:0000259" key="4">
    <source>
        <dbReference type="PROSITE" id="PS51007"/>
    </source>
</evidence>
<organism evidence="5">
    <name type="scientific">hydrothermal vent metagenome</name>
    <dbReference type="NCBI Taxonomy" id="652676"/>
    <lineage>
        <taxon>unclassified sequences</taxon>
        <taxon>metagenomes</taxon>
        <taxon>ecological metagenomes</taxon>
    </lineage>
</organism>
<keyword evidence="2" id="KW-0479">Metal-binding</keyword>
<feature type="domain" description="Cytochrome c" evidence="4">
    <location>
        <begin position="41"/>
        <end position="135"/>
    </location>
</feature>
<reference evidence="5" key="1">
    <citation type="submission" date="2016-10" db="EMBL/GenBank/DDBJ databases">
        <authorList>
            <person name="de Groot N.N."/>
        </authorList>
    </citation>
    <scope>NUCLEOTIDE SEQUENCE</scope>
</reference>
<evidence type="ECO:0000256" key="1">
    <source>
        <dbReference type="ARBA" id="ARBA00022617"/>
    </source>
</evidence>
<evidence type="ECO:0000256" key="3">
    <source>
        <dbReference type="ARBA" id="ARBA00023004"/>
    </source>
</evidence>
<sequence length="148" mass="16268">MVLQKILKVNLKKVNKMNKILLLSGALLLSSCFDGGDAQAQDVALGKSVFEKNCVTCHGKEAAGTVKNWKKTLPNGKYPAPPLNGSAHAWHHSPKLLLSTLNEGGAKFGGWMPPFKNQLSAKEKQAVLDYLHSLWPADIQQKYDARFK</sequence>
<accession>A0A1W1E698</accession>
<dbReference type="InterPro" id="IPR009056">
    <property type="entry name" value="Cyt_c-like_dom"/>
</dbReference>
<dbReference type="GO" id="GO:0046872">
    <property type="term" value="F:metal ion binding"/>
    <property type="evidence" value="ECO:0007669"/>
    <property type="project" value="UniProtKB-KW"/>
</dbReference>
<proteinExistence type="predicted"/>
<gene>
    <name evidence="5" type="ORF">MNB_SUP05-SYMBIONT-7-358</name>
</gene>
<keyword evidence="1" id="KW-0349">Heme</keyword>
<dbReference type="PROSITE" id="PS51257">
    <property type="entry name" value="PROKAR_LIPOPROTEIN"/>
    <property type="match status" value="1"/>
</dbReference>